<protein>
    <recommendedName>
        <fullName evidence="2">TauD/TfdA-like domain-containing protein</fullName>
    </recommendedName>
</protein>
<accession>A0AAX4K7S2</accession>
<reference evidence="3 4" key="1">
    <citation type="submission" date="2024-01" db="EMBL/GenBank/DDBJ databases">
        <title>Comparative genomics of Cryptococcus and Kwoniella reveals pathogenesis evolution and contrasting modes of karyotype evolution via chromosome fusion or intercentromeric recombination.</title>
        <authorList>
            <person name="Coelho M.A."/>
            <person name="David-Palma M."/>
            <person name="Shea T."/>
            <person name="Bowers K."/>
            <person name="McGinley-Smith S."/>
            <person name="Mohammad A.W."/>
            <person name="Gnirke A."/>
            <person name="Yurkov A.M."/>
            <person name="Nowrousian M."/>
            <person name="Sun S."/>
            <person name="Cuomo C.A."/>
            <person name="Heitman J."/>
        </authorList>
    </citation>
    <scope>NUCLEOTIDE SEQUENCE [LARGE SCALE GENOMIC DNA]</scope>
    <source>
        <strain evidence="3 4">PYCC6329</strain>
    </source>
</reference>
<evidence type="ECO:0000259" key="2">
    <source>
        <dbReference type="Pfam" id="PF02668"/>
    </source>
</evidence>
<keyword evidence="4" id="KW-1185">Reference proteome</keyword>
<gene>
    <name evidence="3" type="ORF">V865_000002</name>
</gene>
<dbReference type="Gene3D" id="3.60.130.10">
    <property type="entry name" value="Clavaminate synthase-like"/>
    <property type="match status" value="1"/>
</dbReference>
<evidence type="ECO:0000313" key="3">
    <source>
        <dbReference type="EMBL" id="WWD01964.1"/>
    </source>
</evidence>
<dbReference type="KEGG" id="ker:91098806"/>
<dbReference type="PANTHER" id="PTHR10696">
    <property type="entry name" value="GAMMA-BUTYROBETAINE HYDROXYLASE-RELATED"/>
    <property type="match status" value="1"/>
</dbReference>
<dbReference type="Pfam" id="PF02668">
    <property type="entry name" value="TauD"/>
    <property type="match status" value="1"/>
</dbReference>
<dbReference type="PANTHER" id="PTHR10696:SF21">
    <property type="entry name" value="TAUD_TFDA-LIKE DOMAIN-CONTAINING PROTEIN"/>
    <property type="match status" value="1"/>
</dbReference>
<dbReference type="GeneID" id="91098806"/>
<name>A0AAX4K7S2_9TREE</name>
<dbReference type="RefSeq" id="XP_066079931.1">
    <property type="nucleotide sequence ID" value="XM_066223834.1"/>
</dbReference>
<proteinExistence type="predicted"/>
<dbReference type="InterPro" id="IPR050411">
    <property type="entry name" value="AlphaKG_dependent_hydroxylases"/>
</dbReference>
<organism evidence="3 4">
    <name type="scientific">Kwoniella europaea PYCC6329</name>
    <dbReference type="NCBI Taxonomy" id="1423913"/>
    <lineage>
        <taxon>Eukaryota</taxon>
        <taxon>Fungi</taxon>
        <taxon>Dikarya</taxon>
        <taxon>Basidiomycota</taxon>
        <taxon>Agaricomycotina</taxon>
        <taxon>Tremellomycetes</taxon>
        <taxon>Tremellales</taxon>
        <taxon>Cryptococcaceae</taxon>
        <taxon>Kwoniella</taxon>
    </lineage>
</organism>
<keyword evidence="1" id="KW-0560">Oxidoreductase</keyword>
<dbReference type="AlphaFoldDB" id="A0AAX4K7S2"/>
<dbReference type="EMBL" id="CP144089">
    <property type="protein sequence ID" value="WWD01964.1"/>
    <property type="molecule type" value="Genomic_DNA"/>
</dbReference>
<evidence type="ECO:0000256" key="1">
    <source>
        <dbReference type="ARBA" id="ARBA00023002"/>
    </source>
</evidence>
<dbReference type="Proteomes" id="UP001358614">
    <property type="component" value="Chromosome 1"/>
</dbReference>
<feature type="domain" description="TauD/TfdA-like" evidence="2">
    <location>
        <begin position="52"/>
        <end position="352"/>
    </location>
</feature>
<dbReference type="InterPro" id="IPR003819">
    <property type="entry name" value="TauD/TfdA-like"/>
</dbReference>
<evidence type="ECO:0000313" key="4">
    <source>
        <dbReference type="Proteomes" id="UP001358614"/>
    </source>
</evidence>
<dbReference type="GO" id="GO:0016491">
    <property type="term" value="F:oxidoreductase activity"/>
    <property type="evidence" value="ECO:0007669"/>
    <property type="project" value="UniProtKB-KW"/>
</dbReference>
<dbReference type="SUPFAM" id="SSF51197">
    <property type="entry name" value="Clavaminate synthase-like"/>
    <property type="match status" value="1"/>
</dbReference>
<dbReference type="InterPro" id="IPR042098">
    <property type="entry name" value="TauD-like_sf"/>
</dbReference>
<sequence>MDQSVTVQPLPLTGAREWKGKPFPVAFQVDQANRKPSVEEGARFLKAFAASGELTRLLQEHGGVVFRGFGSPSADTFSKLVNAAERGRNNTPYQQVGLAGKRSIQAPEVFTANEGPETQRFFLHNEYARYTRYPGFIHFYCEVKPVKGGESPIGNSLEMFERINEEIPEFVEEVGKRGLSMTQIYPAPYENDGKSNYFDYTGVDTFGHTLQPGDDEETVRRKVENQVRRLTDDFEWLEDGSIKVVQHVTAANRYLGFANWFNGLSGRHGTATFMNALEPPYIGTDGKTYPPARYTDGTEIPRKYLDRILEISRELEIPFKWETGDILFVDNLRTMHGRAPWSDGPRKILVSMWDVLPGTVEKY</sequence>